<proteinExistence type="predicted"/>
<evidence type="ECO:0000313" key="3">
    <source>
        <dbReference type="EMBL" id="CAF5178909.1"/>
    </source>
</evidence>
<dbReference type="EMBL" id="CAJOBJ010328455">
    <property type="protein sequence ID" value="CAF5178909.1"/>
    <property type="molecule type" value="Genomic_DNA"/>
</dbReference>
<protein>
    <submittedName>
        <fullName evidence="3">Uncharacterized protein</fullName>
    </submittedName>
</protein>
<accession>A0A8S3H9X9</accession>
<comment type="caution">
    <text evidence="3">The sequence shown here is derived from an EMBL/GenBank/DDBJ whole genome shotgun (WGS) entry which is preliminary data.</text>
</comment>
<sequence length="102" mass="11118">MHCSHTSCLVWNQNPITVAGNGTAGNSMRSLNGPWDLSIDTNLNLYVSDGYNNRIIKFSNGNLVGIPLVSGVGNDLTKFQTHQDPSWTLTAIYTFPTCSITE</sequence>
<dbReference type="AlphaFoldDB" id="A0A8S3H9X9"/>
<evidence type="ECO:0000313" key="4">
    <source>
        <dbReference type="Proteomes" id="UP000681720"/>
    </source>
</evidence>
<organism evidence="3 4">
    <name type="scientific">Rotaria magnacalcarata</name>
    <dbReference type="NCBI Taxonomy" id="392030"/>
    <lineage>
        <taxon>Eukaryota</taxon>
        <taxon>Metazoa</taxon>
        <taxon>Spiralia</taxon>
        <taxon>Gnathifera</taxon>
        <taxon>Rotifera</taxon>
        <taxon>Eurotatoria</taxon>
        <taxon>Bdelloidea</taxon>
        <taxon>Philodinida</taxon>
        <taxon>Philodinidae</taxon>
        <taxon>Rotaria</taxon>
    </lineage>
</organism>
<evidence type="ECO:0000256" key="1">
    <source>
        <dbReference type="ARBA" id="ARBA00022737"/>
    </source>
</evidence>
<dbReference type="Proteomes" id="UP000681720">
    <property type="component" value="Unassembled WGS sequence"/>
</dbReference>
<evidence type="ECO:0000256" key="2">
    <source>
        <dbReference type="PROSITE-ProRule" id="PRU00504"/>
    </source>
</evidence>
<dbReference type="Gene3D" id="2.120.10.30">
    <property type="entry name" value="TolB, C-terminal domain"/>
    <property type="match status" value="1"/>
</dbReference>
<dbReference type="InterPro" id="IPR011042">
    <property type="entry name" value="6-blade_b-propeller_TolB-like"/>
</dbReference>
<reference evidence="3" key="1">
    <citation type="submission" date="2021-02" db="EMBL/GenBank/DDBJ databases">
        <authorList>
            <person name="Nowell W R."/>
        </authorList>
    </citation>
    <scope>NUCLEOTIDE SEQUENCE</scope>
</reference>
<dbReference type="Pfam" id="PF01436">
    <property type="entry name" value="NHL"/>
    <property type="match status" value="1"/>
</dbReference>
<feature type="repeat" description="NHL" evidence="2">
    <location>
        <begin position="31"/>
        <end position="61"/>
    </location>
</feature>
<gene>
    <name evidence="3" type="ORF">GIL414_LOCUS68635</name>
</gene>
<dbReference type="SUPFAM" id="SSF63829">
    <property type="entry name" value="Calcium-dependent phosphotriesterase"/>
    <property type="match status" value="1"/>
</dbReference>
<name>A0A8S3H9X9_9BILA</name>
<dbReference type="InterPro" id="IPR001258">
    <property type="entry name" value="NHL_repeat"/>
</dbReference>
<keyword evidence="1" id="KW-0677">Repeat</keyword>
<dbReference type="PROSITE" id="PS51125">
    <property type="entry name" value="NHL"/>
    <property type="match status" value="1"/>
</dbReference>